<feature type="compositionally biased region" description="Pro residues" evidence="1">
    <location>
        <begin position="24"/>
        <end position="44"/>
    </location>
</feature>
<comment type="caution">
    <text evidence="2">The sequence shown here is derived from an EMBL/GenBank/DDBJ whole genome shotgun (WGS) entry which is preliminary data.</text>
</comment>
<name>A0ABQ3U799_STRHY</name>
<evidence type="ECO:0000256" key="1">
    <source>
        <dbReference type="SAM" id="MobiDB-lite"/>
    </source>
</evidence>
<reference evidence="2" key="1">
    <citation type="submission" date="2024-05" db="EMBL/GenBank/DDBJ databases">
        <title>Whole genome shotgun sequence of Streptomyces hygroscopicus NBRC 113678.</title>
        <authorList>
            <person name="Komaki H."/>
            <person name="Tamura T."/>
        </authorList>
    </citation>
    <scope>NUCLEOTIDE SEQUENCE</scope>
    <source>
        <strain evidence="2">N11-34</strain>
    </source>
</reference>
<protein>
    <submittedName>
        <fullName evidence="2">Uncharacterized protein</fullName>
    </submittedName>
</protein>
<organism evidence="2 3">
    <name type="scientific">Streptomyces hygroscopicus</name>
    <dbReference type="NCBI Taxonomy" id="1912"/>
    <lineage>
        <taxon>Bacteria</taxon>
        <taxon>Bacillati</taxon>
        <taxon>Actinomycetota</taxon>
        <taxon>Actinomycetes</taxon>
        <taxon>Kitasatosporales</taxon>
        <taxon>Streptomycetaceae</taxon>
        <taxon>Streptomyces</taxon>
        <taxon>Streptomyces violaceusniger group</taxon>
    </lineage>
</organism>
<feature type="compositionally biased region" description="Basic and acidic residues" evidence="1">
    <location>
        <begin position="48"/>
        <end position="57"/>
    </location>
</feature>
<dbReference type="EMBL" id="BNEK01000005">
    <property type="protein sequence ID" value="GHJ31483.1"/>
    <property type="molecule type" value="Genomic_DNA"/>
</dbReference>
<feature type="compositionally biased region" description="Basic residues" evidence="1">
    <location>
        <begin position="1"/>
        <end position="12"/>
    </location>
</feature>
<gene>
    <name evidence="2" type="ORF">TPA0910_59160</name>
</gene>
<evidence type="ECO:0000313" key="2">
    <source>
        <dbReference type="EMBL" id="GHJ31483.1"/>
    </source>
</evidence>
<feature type="region of interest" description="Disordered" evidence="1">
    <location>
        <begin position="1"/>
        <end position="57"/>
    </location>
</feature>
<sequence>MQRAGDRRRRPGRAPLTRGHEPRATPPAPPPHGSAVVPQPPWLSPPEEADRFGERGQIRAGVRPVRIRAVAESTRSGAGMSWVAPVTGPWERGPVTGAVGRQTLGQT</sequence>
<evidence type="ECO:0000313" key="3">
    <source>
        <dbReference type="Proteomes" id="UP001054854"/>
    </source>
</evidence>
<dbReference type="Proteomes" id="UP001054854">
    <property type="component" value="Unassembled WGS sequence"/>
</dbReference>
<feature type="region of interest" description="Disordered" evidence="1">
    <location>
        <begin position="72"/>
        <end position="107"/>
    </location>
</feature>
<proteinExistence type="predicted"/>
<keyword evidence="3" id="KW-1185">Reference proteome</keyword>
<accession>A0ABQ3U799</accession>